<dbReference type="PANTHER" id="PTHR43153:SF1">
    <property type="entry name" value="ELECTRON TRANSFER FLAVOPROTEIN SUBUNIT ALPHA, MITOCHONDRIAL"/>
    <property type="match status" value="1"/>
</dbReference>
<dbReference type="InterPro" id="IPR033947">
    <property type="entry name" value="ETF_alpha_N"/>
</dbReference>
<dbReference type="Gene3D" id="3.40.50.620">
    <property type="entry name" value="HUPs"/>
    <property type="match status" value="1"/>
</dbReference>
<dbReference type="InterPro" id="IPR014730">
    <property type="entry name" value="ETF_a/b_N"/>
</dbReference>
<evidence type="ECO:0000256" key="2">
    <source>
        <dbReference type="ARBA" id="ARBA00022448"/>
    </source>
</evidence>
<dbReference type="RefSeq" id="WP_021642579.1">
    <property type="nucleotide sequence ID" value="NZ_CACRUA010000020.1"/>
</dbReference>
<accession>A0A6N3CTY7</accession>
<keyword evidence="3" id="KW-0285">Flavoprotein</keyword>
<dbReference type="PROSITE" id="PS00696">
    <property type="entry name" value="ETF_ALPHA"/>
    <property type="match status" value="1"/>
</dbReference>
<keyword evidence="5" id="KW-0249">Electron transport</keyword>
<evidence type="ECO:0000256" key="4">
    <source>
        <dbReference type="ARBA" id="ARBA00022827"/>
    </source>
</evidence>
<gene>
    <name evidence="8" type="primary">acrA_1</name>
    <name evidence="8" type="ORF">CSLFYP84_01542</name>
</gene>
<dbReference type="Pfam" id="PF01012">
    <property type="entry name" value="ETF"/>
    <property type="match status" value="1"/>
</dbReference>
<evidence type="ECO:0000256" key="6">
    <source>
        <dbReference type="PIRSR" id="PIRSR000089-1"/>
    </source>
</evidence>
<evidence type="ECO:0000256" key="3">
    <source>
        <dbReference type="ARBA" id="ARBA00022630"/>
    </source>
</evidence>
<keyword evidence="4 6" id="KW-0274">FAD</keyword>
<comment type="similarity">
    <text evidence="1">Belongs to the ETF alpha-subunit/FixB family.</text>
</comment>
<dbReference type="InterPro" id="IPR014729">
    <property type="entry name" value="Rossmann-like_a/b/a_fold"/>
</dbReference>
<feature type="binding site" evidence="6">
    <location>
        <begin position="260"/>
        <end position="261"/>
    </location>
    <ligand>
        <name>FAD</name>
        <dbReference type="ChEBI" id="CHEBI:57692"/>
    </ligand>
</feature>
<comment type="cofactor">
    <cofactor evidence="6">
        <name>FAD</name>
        <dbReference type="ChEBI" id="CHEBI:57692"/>
    </cofactor>
    <text evidence="6">Binds 1 FAD per dimer.</text>
</comment>
<dbReference type="GO" id="GO:0009055">
    <property type="term" value="F:electron transfer activity"/>
    <property type="evidence" value="ECO:0007669"/>
    <property type="project" value="InterPro"/>
</dbReference>
<evidence type="ECO:0000256" key="5">
    <source>
        <dbReference type="ARBA" id="ARBA00022982"/>
    </source>
</evidence>
<protein>
    <submittedName>
        <fullName evidence="8">Acryloyl-CoA reductase electron transfer subunit beta</fullName>
    </submittedName>
</protein>
<name>A0A6N3CTY7_CLOSY</name>
<dbReference type="EMBL" id="CACRUA010000020">
    <property type="protein sequence ID" value="VYU19064.1"/>
    <property type="molecule type" value="Genomic_DNA"/>
</dbReference>
<evidence type="ECO:0000259" key="7">
    <source>
        <dbReference type="SMART" id="SM00893"/>
    </source>
</evidence>
<dbReference type="SUPFAM" id="SSF52402">
    <property type="entry name" value="Adenine nucleotide alpha hydrolases-like"/>
    <property type="match status" value="1"/>
</dbReference>
<reference evidence="8" key="1">
    <citation type="submission" date="2019-11" db="EMBL/GenBank/DDBJ databases">
        <authorList>
            <person name="Feng L."/>
        </authorList>
    </citation>
    <scope>NUCLEOTIDE SEQUENCE</scope>
    <source>
        <strain evidence="8">CsymbiosumLFYP84</strain>
    </source>
</reference>
<dbReference type="InterPro" id="IPR029035">
    <property type="entry name" value="DHS-like_NAD/FAD-binding_dom"/>
</dbReference>
<sequence length="351" mass="37907">MTEELKGQDQKRGIQVHDKDRGGIWIYAQTQGEGLHPVVIELLGEGRKLADRLARPLCAVLVGENEALAQELFEYGADEVCLFRHSLLQQYSTDGYTKAVATMVQENRPYALLFGGTDEGRDLAPRVAARTRTGLTVDCTEFRIDEENQMCQIRPAFGSRLMAEIVTVGGSAAMCTVRPGMFEPAVRKAGRKGRLSRVCLELSPEEIRTKTVSSVREEEGPKALETSGTVVAGGMGIGDREGFELLDELAGLFGGTTGGTRPAAASGLIPHERMIGQTGRVIAPELYIACGISGAVQHLLGVSKAKCIVAVNNNPDAPIFEAADYGIVADYREFIPKLLKELKKTDGNSNI</sequence>
<dbReference type="InterPro" id="IPR001308">
    <property type="entry name" value="ETF_a/FixB"/>
</dbReference>
<dbReference type="InterPro" id="IPR018206">
    <property type="entry name" value="ETF_asu_C_CS"/>
</dbReference>
<dbReference type="GO" id="GO:0033539">
    <property type="term" value="P:fatty acid beta-oxidation using acyl-CoA dehydrogenase"/>
    <property type="evidence" value="ECO:0007669"/>
    <property type="project" value="TreeGrafter"/>
</dbReference>
<evidence type="ECO:0000313" key="8">
    <source>
        <dbReference type="EMBL" id="VYU19064.1"/>
    </source>
</evidence>
<dbReference type="SUPFAM" id="SSF52467">
    <property type="entry name" value="DHS-like NAD/FAD-binding domain"/>
    <property type="match status" value="1"/>
</dbReference>
<proteinExistence type="inferred from homology"/>
<feature type="domain" description="Electron transfer flavoprotein alpha/beta-subunit N-terminal" evidence="7">
    <location>
        <begin position="24"/>
        <end position="219"/>
    </location>
</feature>
<dbReference type="CDD" id="cd01715">
    <property type="entry name" value="ETF_alpha"/>
    <property type="match status" value="1"/>
</dbReference>
<organism evidence="8">
    <name type="scientific">Clostridium symbiosum</name>
    <name type="common">Bacteroides symbiosus</name>
    <dbReference type="NCBI Taxonomy" id="1512"/>
    <lineage>
        <taxon>Bacteria</taxon>
        <taxon>Bacillati</taxon>
        <taxon>Bacillota</taxon>
        <taxon>Clostridia</taxon>
        <taxon>Lachnospirales</taxon>
        <taxon>Lachnospiraceae</taxon>
        <taxon>Otoolea</taxon>
    </lineage>
</organism>
<dbReference type="AlphaFoldDB" id="A0A6N3CTY7"/>
<dbReference type="SMART" id="SM00893">
    <property type="entry name" value="ETF"/>
    <property type="match status" value="1"/>
</dbReference>
<dbReference type="GO" id="GO:0050660">
    <property type="term" value="F:flavin adenine dinucleotide binding"/>
    <property type="evidence" value="ECO:0007669"/>
    <property type="project" value="InterPro"/>
</dbReference>
<dbReference type="Pfam" id="PF00766">
    <property type="entry name" value="ETF_alpha"/>
    <property type="match status" value="1"/>
</dbReference>
<dbReference type="Gene3D" id="3.40.50.1220">
    <property type="entry name" value="TPP-binding domain"/>
    <property type="match status" value="1"/>
</dbReference>
<feature type="binding site" evidence="6">
    <location>
        <begin position="291"/>
        <end position="298"/>
    </location>
    <ligand>
        <name>FAD</name>
        <dbReference type="ChEBI" id="CHEBI:57692"/>
    </ligand>
</feature>
<dbReference type="PANTHER" id="PTHR43153">
    <property type="entry name" value="ELECTRON TRANSFER FLAVOPROTEIN ALPHA"/>
    <property type="match status" value="1"/>
</dbReference>
<keyword evidence="2" id="KW-0813">Transport</keyword>
<dbReference type="InterPro" id="IPR014731">
    <property type="entry name" value="ETF_asu_C"/>
</dbReference>
<dbReference type="PIRSF" id="PIRSF000089">
    <property type="entry name" value="Electra_flavoP_a"/>
    <property type="match status" value="1"/>
</dbReference>
<feature type="binding site" evidence="6">
    <location>
        <position position="312"/>
    </location>
    <ligand>
        <name>FAD</name>
        <dbReference type="ChEBI" id="CHEBI:57692"/>
    </ligand>
</feature>
<evidence type="ECO:0000256" key="1">
    <source>
        <dbReference type="ARBA" id="ARBA00005817"/>
    </source>
</evidence>